<feature type="transmembrane region" description="Helical" evidence="1">
    <location>
        <begin position="31"/>
        <end position="53"/>
    </location>
</feature>
<feature type="transmembrane region" description="Helical" evidence="1">
    <location>
        <begin position="201"/>
        <end position="221"/>
    </location>
</feature>
<feature type="transmembrane region" description="Helical" evidence="1">
    <location>
        <begin position="295"/>
        <end position="313"/>
    </location>
</feature>
<accession>A0A849P2P5</accession>
<comment type="caution">
    <text evidence="2">The sequence shown here is derived from an EMBL/GenBank/DDBJ whole genome shotgun (WGS) entry which is preliminary data.</text>
</comment>
<dbReference type="PANTHER" id="PTHR34821:SF2">
    <property type="entry name" value="INNER MEMBRANE PROTEIN YDCZ"/>
    <property type="match status" value="1"/>
</dbReference>
<dbReference type="Pfam" id="PF04657">
    <property type="entry name" value="DMT_YdcZ"/>
    <property type="match status" value="2"/>
</dbReference>
<evidence type="ECO:0000313" key="2">
    <source>
        <dbReference type="EMBL" id="NOL50634.1"/>
    </source>
</evidence>
<feature type="transmembrane region" description="Helical" evidence="1">
    <location>
        <begin position="237"/>
        <end position="260"/>
    </location>
</feature>
<feature type="transmembrane region" description="Helical" evidence="1">
    <location>
        <begin position="97"/>
        <end position="117"/>
    </location>
</feature>
<evidence type="ECO:0000256" key="1">
    <source>
        <dbReference type="SAM" id="Phobius"/>
    </source>
</evidence>
<dbReference type="Proteomes" id="UP000537862">
    <property type="component" value="Unassembled WGS sequence"/>
</dbReference>
<dbReference type="AlphaFoldDB" id="A0A849P2P5"/>
<organism evidence="2 3">
    <name type="scientific">Pelistega suis</name>
    <dbReference type="NCBI Taxonomy" id="1631957"/>
    <lineage>
        <taxon>Bacteria</taxon>
        <taxon>Pseudomonadati</taxon>
        <taxon>Pseudomonadota</taxon>
        <taxon>Betaproteobacteria</taxon>
        <taxon>Burkholderiales</taxon>
        <taxon>Alcaligenaceae</taxon>
        <taxon>Pelistega</taxon>
    </lineage>
</organism>
<keyword evidence="1" id="KW-0812">Transmembrane</keyword>
<name>A0A849P2P5_9BURK</name>
<keyword evidence="1" id="KW-0472">Membrane</keyword>
<evidence type="ECO:0000313" key="3">
    <source>
        <dbReference type="Proteomes" id="UP000537862"/>
    </source>
</evidence>
<dbReference type="RefSeq" id="WP_171679340.1">
    <property type="nucleotide sequence ID" value="NZ_JABGBN010000001.1"/>
</dbReference>
<reference evidence="2 3" key="1">
    <citation type="submission" date="2020-05" db="EMBL/GenBank/DDBJ databases">
        <authorList>
            <person name="Niu N."/>
        </authorList>
    </citation>
    <scope>NUCLEOTIDE SEQUENCE [LARGE SCALE GENOMIC DNA]</scope>
    <source>
        <strain evidence="2 3">3340-03</strain>
    </source>
</reference>
<dbReference type="InterPro" id="IPR006750">
    <property type="entry name" value="YdcZ"/>
</dbReference>
<dbReference type="GO" id="GO:0005886">
    <property type="term" value="C:plasma membrane"/>
    <property type="evidence" value="ECO:0007669"/>
    <property type="project" value="TreeGrafter"/>
</dbReference>
<feature type="transmembrane region" description="Helical" evidence="1">
    <location>
        <begin position="68"/>
        <end position="88"/>
    </location>
</feature>
<keyword evidence="1" id="KW-1133">Transmembrane helix</keyword>
<gene>
    <name evidence="2" type="ORF">HKX39_00390</name>
</gene>
<keyword evidence="3" id="KW-1185">Reference proteome</keyword>
<proteinExistence type="predicted"/>
<dbReference type="EMBL" id="JABGBN010000001">
    <property type="protein sequence ID" value="NOL50634.1"/>
    <property type="molecule type" value="Genomic_DNA"/>
</dbReference>
<feature type="transmembrane region" description="Helical" evidence="1">
    <location>
        <begin position="129"/>
        <end position="148"/>
    </location>
</feature>
<feature type="transmembrane region" description="Helical" evidence="1">
    <location>
        <begin position="266"/>
        <end position="288"/>
    </location>
</feature>
<sequence>MAILLGILMGFGVAIQTVINTRLRIYVGSPLLASTVSFTVGSVLLALALFILGEPIFPEFHRVVASPWWFWIGGLLGAFWISANILVFQQLGAVQTAIFPIFGQVVMGVMIDHFGWFNVLTKPVTKVQLLGVVLVLTGIVIAVAWQSIQQLLFKRERISHMDEPPAMGAWKWRLFALIGGAMIASQSAINTQLSHLLDSSVQASFISFFVGMVALLLILLIKERQVSGLKLAMGKPWWIWIGGVLGAGFVVMSVILVPWIGVGQMLVLILLGLLLGSFCVDSWGWFGVTRKPIRAFQWVGMIILVSGVFLIRLT</sequence>
<protein>
    <submittedName>
        <fullName evidence="2">DMT family transporter</fullName>
    </submittedName>
</protein>
<dbReference type="PANTHER" id="PTHR34821">
    <property type="entry name" value="INNER MEMBRANE PROTEIN YDCZ"/>
    <property type="match status" value="1"/>
</dbReference>
<feature type="transmembrane region" description="Helical" evidence="1">
    <location>
        <begin position="169"/>
        <end position="189"/>
    </location>
</feature>